<name>A0A9Q9ELW8_9PEZI</name>
<protein>
    <submittedName>
        <fullName evidence="2">Uncharacterized protein</fullName>
    </submittedName>
</protein>
<feature type="compositionally biased region" description="Polar residues" evidence="1">
    <location>
        <begin position="12"/>
        <end position="22"/>
    </location>
</feature>
<dbReference type="EMBL" id="CP099423">
    <property type="protein sequence ID" value="USW54887.1"/>
    <property type="molecule type" value="Genomic_DNA"/>
</dbReference>
<evidence type="ECO:0000313" key="3">
    <source>
        <dbReference type="Proteomes" id="UP001056384"/>
    </source>
</evidence>
<evidence type="ECO:0000256" key="1">
    <source>
        <dbReference type="SAM" id="MobiDB-lite"/>
    </source>
</evidence>
<proteinExistence type="predicted"/>
<feature type="region of interest" description="Disordered" evidence="1">
    <location>
        <begin position="103"/>
        <end position="124"/>
    </location>
</feature>
<reference evidence="2" key="1">
    <citation type="submission" date="2022-06" db="EMBL/GenBank/DDBJ databases">
        <title>Complete genome sequences of two strains of the flax pathogen Septoria linicola.</title>
        <authorList>
            <person name="Lapalu N."/>
            <person name="Simon A."/>
            <person name="Demenou B."/>
            <person name="Paumier D."/>
            <person name="Guillot M.-P."/>
            <person name="Gout L."/>
            <person name="Valade R."/>
        </authorList>
    </citation>
    <scope>NUCLEOTIDE SEQUENCE</scope>
    <source>
        <strain evidence="2">SE15195</strain>
    </source>
</reference>
<evidence type="ECO:0000313" key="2">
    <source>
        <dbReference type="EMBL" id="USW54887.1"/>
    </source>
</evidence>
<feature type="compositionally biased region" description="Acidic residues" evidence="1">
    <location>
        <begin position="114"/>
        <end position="124"/>
    </location>
</feature>
<accession>A0A9Q9ELW8</accession>
<gene>
    <name evidence="2" type="ORF">Slin15195_G082060</name>
</gene>
<sequence length="124" mass="13544">MSPLPDYRQATPDFTSTASSSAGERWYQDPPTPEGESSNARFIWDSSLVHYDQQFTPEHHGFGLLQDQIHTGANALESGKGTRESAPHQLQENVGSEQFPYESASATGFGSLVNDDDPELDLTG</sequence>
<dbReference type="Proteomes" id="UP001056384">
    <property type="component" value="Chromosome 6"/>
</dbReference>
<organism evidence="2 3">
    <name type="scientific">Septoria linicola</name>
    <dbReference type="NCBI Taxonomy" id="215465"/>
    <lineage>
        <taxon>Eukaryota</taxon>
        <taxon>Fungi</taxon>
        <taxon>Dikarya</taxon>
        <taxon>Ascomycota</taxon>
        <taxon>Pezizomycotina</taxon>
        <taxon>Dothideomycetes</taxon>
        <taxon>Dothideomycetidae</taxon>
        <taxon>Mycosphaerellales</taxon>
        <taxon>Mycosphaerellaceae</taxon>
        <taxon>Septoria</taxon>
    </lineage>
</organism>
<feature type="region of interest" description="Disordered" evidence="1">
    <location>
        <begin position="1"/>
        <end position="39"/>
    </location>
</feature>
<dbReference type="AlphaFoldDB" id="A0A9Q9ELW8"/>
<keyword evidence="3" id="KW-1185">Reference proteome</keyword>